<evidence type="ECO:0000313" key="2">
    <source>
        <dbReference type="WBParaSite" id="nRc.2.0.1.t34970-RA"/>
    </source>
</evidence>
<sequence>MTPKTTGDVSVVKSYQLTEDSSSVTDAMRTVWSMDLAKKYPHLPWVLLNEPFEVEALTAAHVVLSGPAALGILGPEVAR</sequence>
<proteinExistence type="predicted"/>
<accession>A0A915KA18</accession>
<keyword evidence="1" id="KW-1185">Reference proteome</keyword>
<dbReference type="WBParaSite" id="nRc.2.0.1.t34970-RA">
    <property type="protein sequence ID" value="nRc.2.0.1.t34970-RA"/>
    <property type="gene ID" value="nRc.2.0.1.g34970"/>
</dbReference>
<organism evidence="1 2">
    <name type="scientific">Romanomermis culicivorax</name>
    <name type="common">Nematode worm</name>
    <dbReference type="NCBI Taxonomy" id="13658"/>
    <lineage>
        <taxon>Eukaryota</taxon>
        <taxon>Metazoa</taxon>
        <taxon>Ecdysozoa</taxon>
        <taxon>Nematoda</taxon>
        <taxon>Enoplea</taxon>
        <taxon>Dorylaimia</taxon>
        <taxon>Mermithida</taxon>
        <taxon>Mermithoidea</taxon>
        <taxon>Mermithidae</taxon>
        <taxon>Romanomermis</taxon>
    </lineage>
</organism>
<reference evidence="2" key="1">
    <citation type="submission" date="2022-11" db="UniProtKB">
        <authorList>
            <consortium name="WormBaseParasite"/>
        </authorList>
    </citation>
    <scope>IDENTIFICATION</scope>
</reference>
<dbReference type="AlphaFoldDB" id="A0A915KA18"/>
<dbReference type="Proteomes" id="UP000887565">
    <property type="component" value="Unplaced"/>
</dbReference>
<evidence type="ECO:0000313" key="1">
    <source>
        <dbReference type="Proteomes" id="UP000887565"/>
    </source>
</evidence>
<name>A0A915KA18_ROMCU</name>
<protein>
    <submittedName>
        <fullName evidence="2">Uncharacterized protein</fullName>
    </submittedName>
</protein>